<dbReference type="GO" id="GO:0005549">
    <property type="term" value="F:odorant binding"/>
    <property type="evidence" value="ECO:0007669"/>
    <property type="project" value="InterPro"/>
</dbReference>
<keyword evidence="3 10" id="KW-0716">Sensory transduction</keyword>
<dbReference type="GO" id="GO:0007165">
    <property type="term" value="P:signal transduction"/>
    <property type="evidence" value="ECO:0007669"/>
    <property type="project" value="UniProtKB-KW"/>
</dbReference>
<dbReference type="EMBL" id="LR899012">
    <property type="protein sequence ID" value="CAD7089111.1"/>
    <property type="molecule type" value="Genomic_DNA"/>
</dbReference>
<dbReference type="PANTHER" id="PTHR21137">
    <property type="entry name" value="ODORANT RECEPTOR"/>
    <property type="match status" value="1"/>
</dbReference>
<dbReference type="InterPro" id="IPR004117">
    <property type="entry name" value="7tm6_olfct_rcpt"/>
</dbReference>
<evidence type="ECO:0000313" key="11">
    <source>
        <dbReference type="EMBL" id="CAD7089111.1"/>
    </source>
</evidence>
<evidence type="ECO:0000256" key="5">
    <source>
        <dbReference type="ARBA" id="ARBA00022725"/>
    </source>
</evidence>
<dbReference type="Proteomes" id="UP000594454">
    <property type="component" value="Chromosome 4"/>
</dbReference>
<evidence type="ECO:0000256" key="10">
    <source>
        <dbReference type="RuleBase" id="RU351113"/>
    </source>
</evidence>
<dbReference type="InParanoid" id="A0A7R8UZ07"/>
<name>A0A7R8UZ07_HERIL</name>
<protein>
    <recommendedName>
        <fullName evidence="10">Odorant receptor</fullName>
    </recommendedName>
</protein>
<dbReference type="OMA" id="IMRIFDI"/>
<dbReference type="OrthoDB" id="7548151at2759"/>
<keyword evidence="8 10" id="KW-0675">Receptor</keyword>
<keyword evidence="6 10" id="KW-1133">Transmembrane helix</keyword>
<evidence type="ECO:0000256" key="7">
    <source>
        <dbReference type="ARBA" id="ARBA00023136"/>
    </source>
</evidence>
<evidence type="ECO:0000256" key="2">
    <source>
        <dbReference type="ARBA" id="ARBA00022475"/>
    </source>
</evidence>
<dbReference type="AlphaFoldDB" id="A0A7R8UZ07"/>
<sequence>MKINLEKRKVVTDKFFEYIWFFWKLLGFYRDEKYSFLQKAHVAYTIACVNGVAILPFIVQLFFVEDLKQLLNILPMNLTLISCLIKFIIFLDKRRELIEIHQLITKLDSKQLTSEEIESLENLNQFCKKIIFIIFILFEGMVTSAAVNGALSHRETLLFDIWMPYNYHDPPLVYWVTFIVQFSFFLLLGIQNLTNDLIGPLYFIILNKHLEIVLNRIGRVGWDRKKDQEENYQDFINCIEDHRLIMRIFDILQNSISYTLFVQFVTTGVLLSMEALLYLLYPPNLTELAIIVSYVLDVTLEILPCCYYCNNFMAITDRTVTAIFSSNFIDQSIKFRKTVITFMQTTQKSHVVLAGKIFPVTLGTFLWVMKVAYSLLTVATRLR</sequence>
<evidence type="ECO:0000256" key="6">
    <source>
        <dbReference type="ARBA" id="ARBA00022989"/>
    </source>
</evidence>
<keyword evidence="12" id="KW-1185">Reference proteome</keyword>
<keyword evidence="7 10" id="KW-0472">Membrane</keyword>
<evidence type="ECO:0000256" key="3">
    <source>
        <dbReference type="ARBA" id="ARBA00022606"/>
    </source>
</evidence>
<evidence type="ECO:0000256" key="8">
    <source>
        <dbReference type="ARBA" id="ARBA00023170"/>
    </source>
</evidence>
<feature type="transmembrane region" description="Helical" evidence="10">
    <location>
        <begin position="70"/>
        <end position="91"/>
    </location>
</feature>
<organism evidence="11 12">
    <name type="scientific">Hermetia illucens</name>
    <name type="common">Black soldier fly</name>
    <dbReference type="NCBI Taxonomy" id="343691"/>
    <lineage>
        <taxon>Eukaryota</taxon>
        <taxon>Metazoa</taxon>
        <taxon>Ecdysozoa</taxon>
        <taxon>Arthropoda</taxon>
        <taxon>Hexapoda</taxon>
        <taxon>Insecta</taxon>
        <taxon>Pterygota</taxon>
        <taxon>Neoptera</taxon>
        <taxon>Endopterygota</taxon>
        <taxon>Diptera</taxon>
        <taxon>Brachycera</taxon>
        <taxon>Stratiomyomorpha</taxon>
        <taxon>Stratiomyidae</taxon>
        <taxon>Hermetiinae</taxon>
        <taxon>Hermetia</taxon>
    </lineage>
</organism>
<proteinExistence type="inferred from homology"/>
<feature type="transmembrane region" description="Helical" evidence="10">
    <location>
        <begin position="256"/>
        <end position="281"/>
    </location>
</feature>
<comment type="similarity">
    <text evidence="10">Belongs to the insect chemoreceptor superfamily. Heteromeric odorant receptor channel (TC 1.A.69) family.</text>
</comment>
<keyword evidence="4 10" id="KW-0812">Transmembrane</keyword>
<feature type="transmembrane region" description="Helical" evidence="10">
    <location>
        <begin position="130"/>
        <end position="152"/>
    </location>
</feature>
<comment type="subcellular location">
    <subcellularLocation>
        <location evidence="1 10">Cell membrane</location>
        <topology evidence="1 10">Multi-pass membrane protein</topology>
    </subcellularLocation>
</comment>
<keyword evidence="2" id="KW-1003">Cell membrane</keyword>
<accession>A0A7R8UZ07</accession>
<dbReference type="PANTHER" id="PTHR21137:SF35">
    <property type="entry name" value="ODORANT RECEPTOR 19A-RELATED"/>
    <property type="match status" value="1"/>
</dbReference>
<dbReference type="GO" id="GO:0005886">
    <property type="term" value="C:plasma membrane"/>
    <property type="evidence" value="ECO:0007669"/>
    <property type="project" value="UniProtKB-SubCell"/>
</dbReference>
<dbReference type="Pfam" id="PF02949">
    <property type="entry name" value="7tm_6"/>
    <property type="match status" value="1"/>
</dbReference>
<feature type="transmembrane region" description="Helical" evidence="10">
    <location>
        <begin position="172"/>
        <end position="190"/>
    </location>
</feature>
<evidence type="ECO:0000256" key="4">
    <source>
        <dbReference type="ARBA" id="ARBA00022692"/>
    </source>
</evidence>
<keyword evidence="9 10" id="KW-0807">Transducer</keyword>
<gene>
    <name evidence="11" type="ORF">HERILL_LOCUS11689</name>
</gene>
<reference evidence="11 12" key="1">
    <citation type="submission" date="2020-11" db="EMBL/GenBank/DDBJ databases">
        <authorList>
            <person name="Wallbank WR R."/>
            <person name="Pardo Diaz C."/>
            <person name="Kozak K."/>
            <person name="Martin S."/>
            <person name="Jiggins C."/>
            <person name="Moest M."/>
            <person name="Warren A I."/>
            <person name="Generalovic N T."/>
            <person name="Byers J.R.P. K."/>
            <person name="Montejo-Kovacevich G."/>
            <person name="Yen C E."/>
        </authorList>
    </citation>
    <scope>NUCLEOTIDE SEQUENCE [LARGE SCALE GENOMIC DNA]</scope>
</reference>
<evidence type="ECO:0000313" key="12">
    <source>
        <dbReference type="Proteomes" id="UP000594454"/>
    </source>
</evidence>
<feature type="transmembrane region" description="Helical" evidence="10">
    <location>
        <begin position="42"/>
        <end position="64"/>
    </location>
</feature>
<evidence type="ECO:0000256" key="9">
    <source>
        <dbReference type="ARBA" id="ARBA00023224"/>
    </source>
</evidence>
<feature type="transmembrane region" description="Helical" evidence="10">
    <location>
        <begin position="357"/>
        <end position="379"/>
    </location>
</feature>
<comment type="caution">
    <text evidence="10">Lacks conserved residue(s) required for the propagation of feature annotation.</text>
</comment>
<dbReference type="GO" id="GO:0004984">
    <property type="term" value="F:olfactory receptor activity"/>
    <property type="evidence" value="ECO:0007669"/>
    <property type="project" value="InterPro"/>
</dbReference>
<evidence type="ECO:0000256" key="1">
    <source>
        <dbReference type="ARBA" id="ARBA00004651"/>
    </source>
</evidence>
<keyword evidence="5 10" id="KW-0552">Olfaction</keyword>